<feature type="region of interest" description="Disordered" evidence="1">
    <location>
        <begin position="71"/>
        <end position="103"/>
    </location>
</feature>
<organism evidence="2 3">
    <name type="scientific">Mycobacterium avium (strain 104)</name>
    <dbReference type="NCBI Taxonomy" id="243243"/>
    <lineage>
        <taxon>Bacteria</taxon>
        <taxon>Bacillati</taxon>
        <taxon>Actinomycetota</taxon>
        <taxon>Actinomycetes</taxon>
        <taxon>Mycobacteriales</taxon>
        <taxon>Mycobacteriaceae</taxon>
        <taxon>Mycobacterium</taxon>
        <taxon>Mycobacterium avium complex (MAC)</taxon>
    </lineage>
</organism>
<evidence type="ECO:0000256" key="1">
    <source>
        <dbReference type="SAM" id="MobiDB-lite"/>
    </source>
</evidence>
<protein>
    <submittedName>
        <fullName evidence="2">Uncharacterized protein</fullName>
    </submittedName>
</protein>
<accession>A0A0H2ZWY5</accession>
<name>A0A0H2ZWY5_MYCA1</name>
<evidence type="ECO:0000313" key="2">
    <source>
        <dbReference type="EMBL" id="ABK67106.1"/>
    </source>
</evidence>
<dbReference type="EMBL" id="CP000479">
    <property type="protein sequence ID" value="ABK67106.1"/>
    <property type="molecule type" value="Genomic_DNA"/>
</dbReference>
<sequence length="103" mass="11374">MSLDPLERGLTMSSAGAHGTAQCGLTLGAISPFGLSLKAIDEQRNHFADDVSPDGGRFSFIARYPCRHPARLPVRSSRRSRQRRRRNVSARFGIGNSTRLKLH</sequence>
<dbReference type="HOGENOM" id="CLU_2260592_0_0_11"/>
<dbReference type="Proteomes" id="UP000001574">
    <property type="component" value="Chromosome"/>
</dbReference>
<dbReference type="KEGG" id="mav:MAV_5041"/>
<proteinExistence type="predicted"/>
<feature type="compositionally biased region" description="Basic residues" evidence="1">
    <location>
        <begin position="71"/>
        <end position="88"/>
    </location>
</feature>
<reference evidence="2 3" key="1">
    <citation type="submission" date="2006-10" db="EMBL/GenBank/DDBJ databases">
        <authorList>
            <person name="Fleischmann R.D."/>
            <person name="Dodson R.J."/>
            <person name="Haft D.H."/>
            <person name="Merkel J.S."/>
            <person name="Nelson W.C."/>
            <person name="Fraser C.M."/>
        </authorList>
    </citation>
    <scope>NUCLEOTIDE SEQUENCE [LARGE SCALE GENOMIC DNA]</scope>
    <source>
        <strain evidence="2 3">104</strain>
    </source>
</reference>
<evidence type="ECO:0000313" key="3">
    <source>
        <dbReference type="Proteomes" id="UP000001574"/>
    </source>
</evidence>
<dbReference type="AlphaFoldDB" id="A0A0H2ZWY5"/>
<gene>
    <name evidence="2" type="ordered locus">MAV_5041</name>
</gene>